<evidence type="ECO:0000256" key="4">
    <source>
        <dbReference type="ARBA" id="ARBA00022989"/>
    </source>
</evidence>
<dbReference type="GO" id="GO:0016020">
    <property type="term" value="C:membrane"/>
    <property type="evidence" value="ECO:0007669"/>
    <property type="project" value="UniProtKB-SubCell"/>
</dbReference>
<evidence type="ECO:0000256" key="6">
    <source>
        <dbReference type="SAM" id="Phobius"/>
    </source>
</evidence>
<keyword evidence="3 6" id="KW-0812">Transmembrane</keyword>
<protein>
    <recommendedName>
        <fullName evidence="8">Transmembrane protein 229A</fullName>
    </recommendedName>
</protein>
<dbReference type="PANTHER" id="PTHR31746">
    <property type="entry name" value="TRANSMEMBRANE PROTEIN 229 FAMILY MEMBER"/>
    <property type="match status" value="1"/>
</dbReference>
<evidence type="ECO:0000256" key="1">
    <source>
        <dbReference type="ARBA" id="ARBA00004141"/>
    </source>
</evidence>
<evidence type="ECO:0000256" key="2">
    <source>
        <dbReference type="ARBA" id="ARBA00006371"/>
    </source>
</evidence>
<reference evidence="7" key="1">
    <citation type="journal article" date="2010" name="Science">
        <title>The genome of the Western clawed frog Xenopus tropicalis.</title>
        <authorList>
            <person name="Hellsten U."/>
            <person name="Harland R.M."/>
            <person name="Gilchrist M.J."/>
            <person name="Hendrix D."/>
            <person name="Jurka J."/>
            <person name="Kapitonov V."/>
            <person name="Ovcharenko I."/>
            <person name="Putnam N.H."/>
            <person name="Shu S."/>
            <person name="Taher L."/>
            <person name="Blitz I.L."/>
            <person name="Blumberg B."/>
            <person name="Dichmann D.S."/>
            <person name="Dubchak I."/>
            <person name="Amaya E."/>
            <person name="Detter J.C."/>
            <person name="Fletcher R."/>
            <person name="Gerhard D.S."/>
            <person name="Goodstein D."/>
            <person name="Graves T."/>
            <person name="Grigoriev I.V."/>
            <person name="Grimwood J."/>
            <person name="Kawashima T."/>
            <person name="Lindquist E."/>
            <person name="Lucas S.M."/>
            <person name="Mead P.E."/>
            <person name="Mitros T."/>
            <person name="Ogino H."/>
            <person name="Ohta Y."/>
            <person name="Poliakov A.V."/>
            <person name="Pollet N."/>
            <person name="Robert J."/>
            <person name="Salamov A."/>
            <person name="Sater A.K."/>
            <person name="Schmutz J."/>
            <person name="Terry A."/>
            <person name="Vize P.D."/>
            <person name="Warren W.C."/>
            <person name="Wells D."/>
            <person name="Wills A."/>
            <person name="Wilson R.K."/>
            <person name="Zimmerman L.B."/>
            <person name="Zorn A.M."/>
            <person name="Grainger R."/>
            <person name="Grammer T."/>
            <person name="Khokha M.K."/>
            <person name="Richardson P.M."/>
            <person name="Rokhsar D.S."/>
        </authorList>
    </citation>
    <scope>NUCLEOTIDE SEQUENCE [LARGE SCALE GENOMIC DNA]</scope>
    <source>
        <strain evidence="7">Nigerian</strain>
    </source>
</reference>
<name>A0A803JRY9_XENTR</name>
<evidence type="ECO:0000313" key="7">
    <source>
        <dbReference type="Ensembl" id="ENSXETP00000110756"/>
    </source>
</evidence>
<accession>A0A803JRY9</accession>
<sequence>PAGSFTYSTGCSCHSLPRTTMGRSQGAWRRQVVRARPKAPLPAATLTAVQPLPTWMRLYFYGMHGLSLDVLSSCARLFPHSQDYKLLGFSSPSRCLLHALAHLALEKIYLQRKSFPHSSLAFHFVFYPSVAAGLHILLRKTLLHERPLSALELALQYGLAVYHSQVFLRRFLRLTYCQGGEPGQDKRSARTDGSPLHPGLPLVLRFIFFGMHGFLDEVFFTSIFNALERPENALSGHTSLWSFLMYGSCSLVVEKLYLYLGFSRGWAAWQRLPVYIAFVYTWEFVWGLGLRSCNACSWDYSYYPLNFMGLVTLMYLPGWVFLSFYQDVLSRVLLRVRYT</sequence>
<keyword evidence="5 6" id="KW-0472">Membrane</keyword>
<proteinExistence type="inferred from homology"/>
<feature type="transmembrane region" description="Helical" evidence="6">
    <location>
        <begin position="272"/>
        <end position="290"/>
    </location>
</feature>
<dbReference type="AlphaFoldDB" id="A0A803JRY9"/>
<feature type="transmembrane region" description="Helical" evidence="6">
    <location>
        <begin position="302"/>
        <end position="325"/>
    </location>
</feature>
<evidence type="ECO:0000256" key="3">
    <source>
        <dbReference type="ARBA" id="ARBA00022692"/>
    </source>
</evidence>
<comment type="similarity">
    <text evidence="2">Belongs to the TMEM229 family.</text>
</comment>
<keyword evidence="4 6" id="KW-1133">Transmembrane helix</keyword>
<evidence type="ECO:0000256" key="5">
    <source>
        <dbReference type="ARBA" id="ARBA00023136"/>
    </source>
</evidence>
<comment type="subcellular location">
    <subcellularLocation>
        <location evidence="1">Membrane</location>
        <topology evidence="1">Multi-pass membrane protein</topology>
    </subcellularLocation>
</comment>
<dbReference type="Ensembl" id="ENSXETT00000114227">
    <property type="protein sequence ID" value="ENSXETP00000110756"/>
    <property type="gene ID" value="ENSXETG00000045743"/>
</dbReference>
<dbReference type="GeneTree" id="ENSGT00390000010899"/>
<evidence type="ECO:0008006" key="8">
    <source>
        <dbReference type="Google" id="ProtNLM"/>
    </source>
</evidence>
<dbReference type="FunCoup" id="A0A803JRY9">
    <property type="interactions" value="2"/>
</dbReference>
<dbReference type="InParanoid" id="A0A803JRY9"/>
<reference evidence="7" key="2">
    <citation type="submission" date="2021-03" db="UniProtKB">
        <authorList>
            <consortium name="Ensembl"/>
        </authorList>
    </citation>
    <scope>IDENTIFICATION</scope>
</reference>
<organism evidence="7">
    <name type="scientific">Xenopus tropicalis</name>
    <name type="common">Western clawed frog</name>
    <name type="synonym">Silurana tropicalis</name>
    <dbReference type="NCBI Taxonomy" id="8364"/>
    <lineage>
        <taxon>Eukaryota</taxon>
        <taxon>Metazoa</taxon>
        <taxon>Chordata</taxon>
        <taxon>Craniata</taxon>
        <taxon>Vertebrata</taxon>
        <taxon>Euteleostomi</taxon>
        <taxon>Amphibia</taxon>
        <taxon>Batrachia</taxon>
        <taxon>Anura</taxon>
        <taxon>Pipoidea</taxon>
        <taxon>Pipidae</taxon>
        <taxon>Xenopodinae</taxon>
        <taxon>Xenopus</taxon>
        <taxon>Silurana</taxon>
    </lineage>
</organism>
<dbReference type="PANTHER" id="PTHR31746:SF2">
    <property type="entry name" value="TRANSMEMBRANE PROTEIN 229A"/>
    <property type="match status" value="1"/>
</dbReference>